<dbReference type="AlphaFoldDB" id="A0A4C1YS31"/>
<dbReference type="Proteomes" id="UP000299102">
    <property type="component" value="Unassembled WGS sequence"/>
</dbReference>
<evidence type="ECO:0000313" key="2">
    <source>
        <dbReference type="Proteomes" id="UP000299102"/>
    </source>
</evidence>
<proteinExistence type="predicted"/>
<comment type="caution">
    <text evidence="1">The sequence shown here is derived from an EMBL/GenBank/DDBJ whole genome shotgun (WGS) entry which is preliminary data.</text>
</comment>
<evidence type="ECO:0000313" key="1">
    <source>
        <dbReference type="EMBL" id="GBP79066.1"/>
    </source>
</evidence>
<reference evidence="1 2" key="1">
    <citation type="journal article" date="2019" name="Commun. Biol.">
        <title>The bagworm genome reveals a unique fibroin gene that provides high tensile strength.</title>
        <authorList>
            <person name="Kono N."/>
            <person name="Nakamura H."/>
            <person name="Ohtoshi R."/>
            <person name="Tomita M."/>
            <person name="Numata K."/>
            <person name="Arakawa K."/>
        </authorList>
    </citation>
    <scope>NUCLEOTIDE SEQUENCE [LARGE SCALE GENOMIC DNA]</scope>
</reference>
<evidence type="ECO:0008006" key="3">
    <source>
        <dbReference type="Google" id="ProtNLM"/>
    </source>
</evidence>
<name>A0A4C1YS31_EUMVA</name>
<accession>A0A4C1YS31</accession>
<keyword evidence="2" id="KW-1185">Reference proteome</keyword>
<gene>
    <name evidence="1" type="ORF">EVAR_58734_1</name>
</gene>
<organism evidence="1 2">
    <name type="scientific">Eumeta variegata</name>
    <name type="common">Bagworm moth</name>
    <name type="synonym">Eumeta japonica</name>
    <dbReference type="NCBI Taxonomy" id="151549"/>
    <lineage>
        <taxon>Eukaryota</taxon>
        <taxon>Metazoa</taxon>
        <taxon>Ecdysozoa</taxon>
        <taxon>Arthropoda</taxon>
        <taxon>Hexapoda</taxon>
        <taxon>Insecta</taxon>
        <taxon>Pterygota</taxon>
        <taxon>Neoptera</taxon>
        <taxon>Endopterygota</taxon>
        <taxon>Lepidoptera</taxon>
        <taxon>Glossata</taxon>
        <taxon>Ditrysia</taxon>
        <taxon>Tineoidea</taxon>
        <taxon>Psychidae</taxon>
        <taxon>Oiketicinae</taxon>
        <taxon>Eumeta</taxon>
    </lineage>
</organism>
<protein>
    <recommendedName>
        <fullName evidence="3">THAP-type domain-containing protein</fullName>
    </recommendedName>
</protein>
<sequence>MFLNVPQDEKRRKKWFQAVLRDNPKTKSNFFVVKITLIFHPKPGSTLGSNLSSVLASDSGSVHGSNPNFVFISDLGSTLDLDSASALVPVIVHWNISPANSAGRACPPERSSGAGKFSFIYLYRNIIVNPHSEINSRRLLEGTANAGCNAFESYPLPLRAEGRLLRLG</sequence>
<dbReference type="EMBL" id="BGZK01001399">
    <property type="protein sequence ID" value="GBP79066.1"/>
    <property type="molecule type" value="Genomic_DNA"/>
</dbReference>
<dbReference type="OrthoDB" id="8196774at2759"/>